<dbReference type="AlphaFoldDB" id="A0A424YAF8"/>
<dbReference type="EMBL" id="QZAA01000258">
    <property type="protein sequence ID" value="RQD73388.1"/>
    <property type="molecule type" value="Genomic_DNA"/>
</dbReference>
<gene>
    <name evidence="2" type="ORF">D5R97_09480</name>
</gene>
<reference evidence="2 3" key="1">
    <citation type="submission" date="2018-08" db="EMBL/GenBank/DDBJ databases">
        <title>The metabolism and importance of syntrophic acetate oxidation coupled to methane or sulfide production in haloalkaline environments.</title>
        <authorList>
            <person name="Timmers P.H.A."/>
            <person name="Vavourakis C.D."/>
            <person name="Sorokin D.Y."/>
            <person name="Sinninghe Damste J.S."/>
            <person name="Muyzer G."/>
            <person name="Stams A.J.M."/>
            <person name="Plugge C.M."/>
        </authorList>
    </citation>
    <scope>NUCLEOTIDE SEQUENCE [LARGE SCALE GENOMIC DNA]</scope>
    <source>
        <strain evidence="2">MSAO_Bac1</strain>
    </source>
</reference>
<protein>
    <submittedName>
        <fullName evidence="2">Divalent-cation tolerance protein CutA</fullName>
    </submittedName>
</protein>
<evidence type="ECO:0000256" key="1">
    <source>
        <dbReference type="ARBA" id="ARBA00010169"/>
    </source>
</evidence>
<name>A0A424YAF8_9FIRM</name>
<evidence type="ECO:0000313" key="3">
    <source>
        <dbReference type="Proteomes" id="UP000285138"/>
    </source>
</evidence>
<dbReference type="GO" id="GO:0010038">
    <property type="term" value="P:response to metal ion"/>
    <property type="evidence" value="ECO:0007669"/>
    <property type="project" value="InterPro"/>
</dbReference>
<evidence type="ECO:0000313" key="2">
    <source>
        <dbReference type="EMBL" id="RQD73388.1"/>
    </source>
</evidence>
<dbReference type="Gene3D" id="3.30.70.120">
    <property type="match status" value="1"/>
</dbReference>
<sequence>MSRSMFYITAGDAKEGEKIAKILIEKRLAACVNVFPSIKSFFYWEGEAQSEEEVLLVGKTRTLLLDKLEATVKENHSYDMPCIVTWKLEGGSQEFLEWIDQETKKG</sequence>
<accession>A0A424YAF8</accession>
<dbReference type="Pfam" id="PF03091">
    <property type="entry name" value="CutA1"/>
    <property type="match status" value="1"/>
</dbReference>
<proteinExistence type="inferred from homology"/>
<dbReference type="SUPFAM" id="SSF54913">
    <property type="entry name" value="GlnB-like"/>
    <property type="match status" value="1"/>
</dbReference>
<comment type="caution">
    <text evidence="2">The sequence shown here is derived from an EMBL/GenBank/DDBJ whole genome shotgun (WGS) entry which is preliminary data.</text>
</comment>
<dbReference type="PANTHER" id="PTHR23419">
    <property type="entry name" value="DIVALENT CATION TOLERANCE CUTA-RELATED"/>
    <property type="match status" value="1"/>
</dbReference>
<dbReference type="InterPro" id="IPR004323">
    <property type="entry name" value="Ion_tolerance_CutA"/>
</dbReference>
<dbReference type="PANTHER" id="PTHR23419:SF8">
    <property type="entry name" value="FI09726P"/>
    <property type="match status" value="1"/>
</dbReference>
<dbReference type="InterPro" id="IPR011322">
    <property type="entry name" value="N-reg_PII-like_a/b"/>
</dbReference>
<dbReference type="InterPro" id="IPR015867">
    <property type="entry name" value="N-reg_PII/ATP_PRibTrfase_C"/>
</dbReference>
<dbReference type="Proteomes" id="UP000285138">
    <property type="component" value="Unassembled WGS sequence"/>
</dbReference>
<dbReference type="GO" id="GO:0005507">
    <property type="term" value="F:copper ion binding"/>
    <property type="evidence" value="ECO:0007669"/>
    <property type="project" value="TreeGrafter"/>
</dbReference>
<comment type="similarity">
    <text evidence="1">Belongs to the CutA family.</text>
</comment>
<organism evidence="2 3">
    <name type="scientific">Candidatus Syntrophonatronum acetioxidans</name>
    <dbReference type="NCBI Taxonomy" id="1795816"/>
    <lineage>
        <taxon>Bacteria</taxon>
        <taxon>Bacillati</taxon>
        <taxon>Bacillota</taxon>
        <taxon>Clostridia</taxon>
        <taxon>Eubacteriales</taxon>
        <taxon>Syntrophomonadaceae</taxon>
        <taxon>Candidatus Syntrophonatronum</taxon>
    </lineage>
</organism>